<gene>
    <name evidence="1" type="ORF">ACEZDE_12485</name>
</gene>
<protein>
    <recommendedName>
        <fullName evidence="3">Universal stress protein</fullName>
    </recommendedName>
</protein>
<keyword evidence="2" id="KW-1185">Reference proteome</keyword>
<evidence type="ECO:0008006" key="3">
    <source>
        <dbReference type="Google" id="ProtNLM"/>
    </source>
</evidence>
<evidence type="ECO:0000313" key="2">
    <source>
        <dbReference type="Proteomes" id="UP001592531"/>
    </source>
</evidence>
<name>A0ABV6VUM0_9ACTN</name>
<evidence type="ECO:0000313" key="1">
    <source>
        <dbReference type="EMBL" id="MFC1417464.1"/>
    </source>
</evidence>
<proteinExistence type="predicted"/>
<sequence>MDVLVVGAPDADALFDLAEEASQRLRREVDVHRVSVEAWEAPADDPFLASVRERPLVRPNLDLEARGADMHTRPDQFRLGGLLRSGDSFKRVIAGDSEHAALLKL</sequence>
<organism evidence="1 2">
    <name type="scientific">Streptacidiphilus cavernicola</name>
    <dbReference type="NCBI Taxonomy" id="3342716"/>
    <lineage>
        <taxon>Bacteria</taxon>
        <taxon>Bacillati</taxon>
        <taxon>Actinomycetota</taxon>
        <taxon>Actinomycetes</taxon>
        <taxon>Kitasatosporales</taxon>
        <taxon>Streptomycetaceae</taxon>
        <taxon>Streptacidiphilus</taxon>
    </lineage>
</organism>
<accession>A0ABV6VUM0</accession>
<dbReference type="EMBL" id="JBHFAB010000007">
    <property type="protein sequence ID" value="MFC1417464.1"/>
    <property type="molecule type" value="Genomic_DNA"/>
</dbReference>
<dbReference type="RefSeq" id="WP_380535587.1">
    <property type="nucleotide sequence ID" value="NZ_JBHFAB010000007.1"/>
</dbReference>
<reference evidence="1 2" key="1">
    <citation type="submission" date="2024-09" db="EMBL/GenBank/DDBJ databases">
        <authorList>
            <person name="Lee S.D."/>
        </authorList>
    </citation>
    <scope>NUCLEOTIDE SEQUENCE [LARGE SCALE GENOMIC DNA]</scope>
    <source>
        <strain evidence="1 2">N8-3</strain>
    </source>
</reference>
<dbReference type="Proteomes" id="UP001592531">
    <property type="component" value="Unassembled WGS sequence"/>
</dbReference>
<comment type="caution">
    <text evidence="1">The sequence shown here is derived from an EMBL/GenBank/DDBJ whole genome shotgun (WGS) entry which is preliminary data.</text>
</comment>